<gene>
    <name evidence="4" type="ORF">TL16_g07286</name>
</gene>
<feature type="coiled-coil region" evidence="1">
    <location>
        <begin position="334"/>
        <end position="364"/>
    </location>
</feature>
<organism evidence="4 5">
    <name type="scientific">Triparma laevis f. inornata</name>
    <dbReference type="NCBI Taxonomy" id="1714386"/>
    <lineage>
        <taxon>Eukaryota</taxon>
        <taxon>Sar</taxon>
        <taxon>Stramenopiles</taxon>
        <taxon>Ochrophyta</taxon>
        <taxon>Bolidophyceae</taxon>
        <taxon>Parmales</taxon>
        <taxon>Triparmaceae</taxon>
        <taxon>Triparma</taxon>
    </lineage>
</organism>
<evidence type="ECO:0000259" key="3">
    <source>
        <dbReference type="PROSITE" id="PS51886"/>
    </source>
</evidence>
<sequence>MTNSSAPPPTAASASDDASSLGSWLDSKSPEYFRVLYDLEINLAHVGRRPSAAQVWKVNANEEFEERATLKRTLSSWSDFSSKDVETLFQTCKKGFEFDSHLGLTVLTGGCEFANPSQYPETGSQCVFVKSEVILGRSRIVGGKANCDASRLLPGYDSLHVDKDSDFGDASDIESMLGEGEEDGNGGVMRYKTFSGKNMQAKYIVRFTLEDETGISDDKQGGLDVYDRTDYFDVIKWLPVSLRERINKVNVGGPNTGTLIGTIAEETPLVTVTEAYNQALEVSQEQSGEVEQAKTALKMSLETLDDKVRLVNMSYASGEEAIMQAAKDAMAQLLAEKERKLHSLRSTELELRRKIKEIDSVEDHLFKNMDIASPLNFLRIWRAHAEKRANLTGNSDIMSILMREAEEVALVTTDILVSGSLEVSSRDVTGVKQEEEDEANQSLTPQALSNVNVSLAGGNPYTTYALNAASKDFHSPSKMGMIMNPFERPEKIDIPHTKIKPTLPPVPSPTQGSRKYRSIKDNQEVVGRFKQFQISTMAERKHRQLGKDIDAEQMFGDSHILQDLSNASNLFHALPGVTPYINTHLIFQGGENAPPEFSNPNIDMLLRSLHDVSNPTVFIFKSGEYIFGAYAASAWSEGFDQGELTGEFFGKPNSFLFSVTLDTKIPFVGKTLDVERIEQARRAGYDGAPHKLLAHEVQFVGEDYLSFGSQDLIIAGDLSTCMSNLENSFGVGLDSKTNEASTFLAGQKRFKIEAVEVFEIISD</sequence>
<feature type="region of interest" description="Disordered" evidence="2">
    <location>
        <begin position="496"/>
        <end position="516"/>
    </location>
</feature>
<protein>
    <recommendedName>
        <fullName evidence="3">TLDc domain-containing protein</fullName>
    </recommendedName>
</protein>
<accession>A0A9W7AXZ7</accession>
<feature type="region of interest" description="Disordered" evidence="2">
    <location>
        <begin position="1"/>
        <end position="22"/>
    </location>
</feature>
<evidence type="ECO:0000256" key="1">
    <source>
        <dbReference type="SAM" id="Coils"/>
    </source>
</evidence>
<name>A0A9W7AXZ7_9STRA</name>
<dbReference type="Proteomes" id="UP001162640">
    <property type="component" value="Unassembled WGS sequence"/>
</dbReference>
<proteinExistence type="predicted"/>
<dbReference type="InterPro" id="IPR006571">
    <property type="entry name" value="TLDc_dom"/>
</dbReference>
<keyword evidence="1" id="KW-0175">Coiled coil</keyword>
<feature type="compositionally biased region" description="Low complexity" evidence="2">
    <location>
        <begin position="11"/>
        <end position="22"/>
    </location>
</feature>
<reference evidence="5" key="1">
    <citation type="journal article" date="2023" name="Commun. Biol.">
        <title>Genome analysis of Parmales, the sister group of diatoms, reveals the evolutionary specialization of diatoms from phago-mixotrophs to photoautotrophs.</title>
        <authorList>
            <person name="Ban H."/>
            <person name="Sato S."/>
            <person name="Yoshikawa S."/>
            <person name="Yamada K."/>
            <person name="Nakamura Y."/>
            <person name="Ichinomiya M."/>
            <person name="Sato N."/>
            <person name="Blanc-Mathieu R."/>
            <person name="Endo H."/>
            <person name="Kuwata A."/>
            <person name="Ogata H."/>
        </authorList>
    </citation>
    <scope>NUCLEOTIDE SEQUENCE [LARGE SCALE GENOMIC DNA]</scope>
</reference>
<feature type="compositionally biased region" description="Pro residues" evidence="2">
    <location>
        <begin position="1"/>
        <end position="10"/>
    </location>
</feature>
<feature type="domain" description="TLDc" evidence="3">
    <location>
        <begin position="560"/>
        <end position="761"/>
    </location>
</feature>
<evidence type="ECO:0000313" key="5">
    <source>
        <dbReference type="Proteomes" id="UP001162640"/>
    </source>
</evidence>
<dbReference type="AlphaFoldDB" id="A0A9W7AXZ7"/>
<dbReference type="Pfam" id="PF07534">
    <property type="entry name" value="TLD"/>
    <property type="match status" value="1"/>
</dbReference>
<dbReference type="EMBL" id="BLQM01000229">
    <property type="protein sequence ID" value="GMH77078.1"/>
    <property type="molecule type" value="Genomic_DNA"/>
</dbReference>
<evidence type="ECO:0000313" key="4">
    <source>
        <dbReference type="EMBL" id="GMH77078.1"/>
    </source>
</evidence>
<evidence type="ECO:0000256" key="2">
    <source>
        <dbReference type="SAM" id="MobiDB-lite"/>
    </source>
</evidence>
<dbReference type="PROSITE" id="PS51886">
    <property type="entry name" value="TLDC"/>
    <property type="match status" value="1"/>
</dbReference>
<comment type="caution">
    <text evidence="4">The sequence shown here is derived from an EMBL/GenBank/DDBJ whole genome shotgun (WGS) entry which is preliminary data.</text>
</comment>